<dbReference type="RefSeq" id="WP_187149897.1">
    <property type="nucleotide sequence ID" value="NZ_LWUJ01000010.1"/>
</dbReference>
<comment type="caution">
    <text evidence="1">The sequence shown here is derived from an EMBL/GenBank/DDBJ whole genome shotgun (WGS) entry which is preliminary data.</text>
</comment>
<evidence type="ECO:0000313" key="1">
    <source>
        <dbReference type="EMBL" id="OAL10661.1"/>
    </source>
</evidence>
<protein>
    <submittedName>
        <fullName evidence="1">Uncharacterized protein</fullName>
    </submittedName>
</protein>
<dbReference type="Proteomes" id="UP000077623">
    <property type="component" value="Unassembled WGS sequence"/>
</dbReference>
<dbReference type="AlphaFoldDB" id="A0A1A9QF71"/>
<gene>
    <name evidence="1" type="ORF">A6V39_01155</name>
</gene>
<organism evidence="1 2">
    <name type="scientific">Candidatus Mycoplasma haematobovis</name>
    <dbReference type="NCBI Taxonomy" id="432608"/>
    <lineage>
        <taxon>Bacteria</taxon>
        <taxon>Bacillati</taxon>
        <taxon>Mycoplasmatota</taxon>
        <taxon>Mollicutes</taxon>
        <taxon>Mycoplasmataceae</taxon>
        <taxon>Mycoplasma</taxon>
    </lineage>
</organism>
<evidence type="ECO:0000313" key="2">
    <source>
        <dbReference type="Proteomes" id="UP000077623"/>
    </source>
</evidence>
<proteinExistence type="predicted"/>
<sequence>MPSLLAKSLIAIIIATTISGSAALISRKLALKEIPITELLQKDSKTLLTSRDNDDIWKRAWQAFIDAHNNKASPNGIWSVDSWETTKNDRNTVPQKFKNNCSTNGSKKVKDRNDPLYVAVLSYCTK</sequence>
<keyword evidence="2" id="KW-1185">Reference proteome</keyword>
<dbReference type="STRING" id="432608.A6V39_01155"/>
<dbReference type="EMBL" id="LWUJ01000010">
    <property type="protein sequence ID" value="OAL10661.1"/>
    <property type="molecule type" value="Genomic_DNA"/>
</dbReference>
<name>A0A1A9QF71_9MOLU</name>
<accession>A0A1A9QF71</accession>
<reference evidence="2" key="1">
    <citation type="submission" date="2016-04" db="EMBL/GenBank/DDBJ databases">
        <authorList>
            <person name="Quiroz-Castaneda R.E."/>
            <person name="Martinez-Ocampo F."/>
        </authorList>
    </citation>
    <scope>NUCLEOTIDE SEQUENCE [LARGE SCALE GENOMIC DNA]</scope>
    <source>
        <strain evidence="2">INIFAP01</strain>
    </source>
</reference>